<feature type="coiled-coil region" evidence="3">
    <location>
        <begin position="363"/>
        <end position="390"/>
    </location>
</feature>
<feature type="transmembrane region" description="Helical" evidence="4">
    <location>
        <begin position="227"/>
        <end position="246"/>
    </location>
</feature>
<dbReference type="EMBL" id="MJGC01000101">
    <property type="protein sequence ID" value="OEJ73027.1"/>
    <property type="molecule type" value="Genomic_DNA"/>
</dbReference>
<feature type="transmembrane region" description="Helical" evidence="4">
    <location>
        <begin position="79"/>
        <end position="100"/>
    </location>
</feature>
<gene>
    <name evidence="6" type="ORF">BH720_21985</name>
</gene>
<organism evidence="6">
    <name type="scientific">Desertifilum tharense IPPAS B-1220</name>
    <dbReference type="NCBI Taxonomy" id="1781255"/>
    <lineage>
        <taxon>Bacteria</taxon>
        <taxon>Bacillati</taxon>
        <taxon>Cyanobacteriota</taxon>
        <taxon>Cyanophyceae</taxon>
        <taxon>Desertifilales</taxon>
        <taxon>Desertifilaceae</taxon>
        <taxon>Desertifilum</taxon>
    </lineage>
</organism>
<reference evidence="6" key="1">
    <citation type="submission" date="2016-09" db="EMBL/GenBank/DDBJ databases">
        <title>Draft genome of thermotolerant cyanobacterium Desertifilum sp. strain IPPAS B-1220.</title>
        <authorList>
            <person name="Sinetova M.A."/>
            <person name="Bolakhan K."/>
            <person name="Zayadan B.K."/>
            <person name="Mironov K.S."/>
            <person name="Ustinova V."/>
            <person name="Kupriyanova E.V."/>
            <person name="Sidorov R.A."/>
            <person name="Skrypnik A.N."/>
            <person name="Gogoleva N.E."/>
            <person name="Gogolev Y.V."/>
            <person name="Los D.A."/>
        </authorList>
    </citation>
    <scope>NUCLEOTIDE SEQUENCE [LARGE SCALE GENOMIC DNA]</scope>
    <source>
        <strain evidence="6">IPPAS B-1220</strain>
    </source>
</reference>
<feature type="transmembrane region" description="Helical" evidence="4">
    <location>
        <begin position="156"/>
        <end position="174"/>
    </location>
</feature>
<dbReference type="PANTHER" id="PTHR32089">
    <property type="entry name" value="METHYL-ACCEPTING CHEMOTAXIS PROTEIN MCPB"/>
    <property type="match status" value="1"/>
</dbReference>
<dbReference type="Gene3D" id="1.10.287.950">
    <property type="entry name" value="Methyl-accepting chemotaxis protein"/>
    <property type="match status" value="1"/>
</dbReference>
<keyword evidence="4" id="KW-0472">Membrane</keyword>
<dbReference type="OrthoDB" id="9772100at2"/>
<dbReference type="RefSeq" id="WP_069969369.1">
    <property type="nucleotide sequence ID" value="NZ_CM124774.1"/>
</dbReference>
<keyword evidence="3" id="KW-0175">Coiled coil</keyword>
<dbReference type="Pfam" id="PF00015">
    <property type="entry name" value="MCPsignal"/>
    <property type="match status" value="1"/>
</dbReference>
<keyword evidence="1 2" id="KW-0807">Transducer</keyword>
<evidence type="ECO:0000256" key="2">
    <source>
        <dbReference type="PROSITE-ProRule" id="PRU00284"/>
    </source>
</evidence>
<dbReference type="CDD" id="cd11386">
    <property type="entry name" value="MCP_signal"/>
    <property type="match status" value="1"/>
</dbReference>
<dbReference type="InterPro" id="IPR004089">
    <property type="entry name" value="MCPsignal_dom"/>
</dbReference>
<feature type="transmembrane region" description="Helical" evidence="4">
    <location>
        <begin position="46"/>
        <end position="67"/>
    </location>
</feature>
<feature type="transmembrane region" description="Helical" evidence="4">
    <location>
        <begin position="258"/>
        <end position="279"/>
    </location>
</feature>
<dbReference type="GO" id="GO:0007165">
    <property type="term" value="P:signal transduction"/>
    <property type="evidence" value="ECO:0007669"/>
    <property type="project" value="UniProtKB-KW"/>
</dbReference>
<feature type="domain" description="Methyl-accepting transducer" evidence="5">
    <location>
        <begin position="292"/>
        <end position="528"/>
    </location>
</feature>
<evidence type="ECO:0000256" key="4">
    <source>
        <dbReference type="SAM" id="Phobius"/>
    </source>
</evidence>
<protein>
    <submittedName>
        <fullName evidence="6">Chemotaxis protein</fullName>
    </submittedName>
</protein>
<dbReference type="PROSITE" id="PS50111">
    <property type="entry name" value="CHEMOTAXIS_TRANSDUC_2"/>
    <property type="match status" value="1"/>
</dbReference>
<accession>A0A1E5QEG4</accession>
<dbReference type="SUPFAM" id="SSF58104">
    <property type="entry name" value="Methyl-accepting chemotaxis protein (MCP) signaling domain"/>
    <property type="match status" value="1"/>
</dbReference>
<comment type="caution">
    <text evidence="6">The sequence shown here is derived from an EMBL/GenBank/DDBJ whole genome shotgun (WGS) entry which is preliminary data.</text>
</comment>
<name>A0A1E5QEG4_9CYAN</name>
<dbReference type="SMART" id="SM00283">
    <property type="entry name" value="MA"/>
    <property type="match status" value="1"/>
</dbReference>
<evidence type="ECO:0000313" key="6">
    <source>
        <dbReference type="EMBL" id="OEJ73027.1"/>
    </source>
</evidence>
<feature type="transmembrane region" description="Helical" evidence="4">
    <location>
        <begin position="12"/>
        <end position="34"/>
    </location>
</feature>
<dbReference type="STRING" id="1781255.BH720_21985"/>
<evidence type="ECO:0000256" key="3">
    <source>
        <dbReference type="SAM" id="Coils"/>
    </source>
</evidence>
<keyword evidence="4" id="KW-0812">Transmembrane</keyword>
<dbReference type="GO" id="GO:0016020">
    <property type="term" value="C:membrane"/>
    <property type="evidence" value="ECO:0007669"/>
    <property type="project" value="InterPro"/>
</dbReference>
<dbReference type="PANTHER" id="PTHR32089:SF112">
    <property type="entry name" value="LYSOZYME-LIKE PROTEIN-RELATED"/>
    <property type="match status" value="1"/>
</dbReference>
<evidence type="ECO:0000256" key="1">
    <source>
        <dbReference type="ARBA" id="ARBA00023224"/>
    </source>
</evidence>
<proteinExistence type="predicted"/>
<keyword evidence="4" id="KW-1133">Transmembrane helix</keyword>
<sequence>MNHPLSAQSLQAISRIASLCVITMGCVVFVGWVFDIAVLKSILPGLVTMKANTAIGFIFAGTSLWLWHQRSEYATYKHIALFCGAIALLIGLLTLIQYSFSVNLGIDQLIFQESVTAVATATPGRMAPNTAFNFLLLGSALVLLGTPKPHYLAAQLFTLVAFLIALFGFLGYLYGNAYFYKLSPSYTAMAVHTAVAFLWLCIGILLARPDVGIMSILTRADAGGLMAQRLVPAALVAPPLLCWLILLGYRAQTYTPEMGISLLGILNAILFVVAIALNARNLGSLDTQRRRAELALKQAFADLENRVREREQMAGDLQAVVKQVTAVMNQLEADSKNTATQAIAADRQAKEALNLSEMGTAAVERTQQEMQALQAKVEAIATEIRRTQQLSKQVGEISRLVGELANQTNLLALNATIEAVRAGEQGKGFGVVAAEIRKLADASKQSAQRISGLIEDIQKAIAASVKVTQAGIETVHSGVAISQETAEAIGGIAQAIDQIFLANQHISLTANQQAAAIQQVVTTLNSIDTQTLGPQRV</sequence>
<feature type="transmembrane region" description="Helical" evidence="4">
    <location>
        <begin position="186"/>
        <end position="207"/>
    </location>
</feature>
<dbReference type="AlphaFoldDB" id="A0A1E5QEG4"/>
<evidence type="ECO:0000259" key="5">
    <source>
        <dbReference type="PROSITE" id="PS50111"/>
    </source>
</evidence>